<dbReference type="Gene3D" id="6.10.140.2220">
    <property type="match status" value="1"/>
</dbReference>
<dbReference type="SUPFAM" id="SSF144232">
    <property type="entry name" value="HIT/MYND zinc finger-like"/>
    <property type="match status" value="1"/>
</dbReference>
<evidence type="ECO:0000256" key="2">
    <source>
        <dbReference type="ARBA" id="ARBA00022771"/>
    </source>
</evidence>
<dbReference type="PROSITE" id="PS50865">
    <property type="entry name" value="ZF_MYND_2"/>
    <property type="match status" value="1"/>
</dbReference>
<evidence type="ECO:0000256" key="3">
    <source>
        <dbReference type="ARBA" id="ARBA00022833"/>
    </source>
</evidence>
<sequence length="236" mass="26326">MTPLPSSSLRDSDTFPNLSNLPGDRGFEDIYHIVDPYTGNISPRRHWCLIAEITKTAKFIRLSIYAKDRDGVEFPVHVHTDDRGVGMSKYCQEGYTLVLMYAERHYFADGTVGIRLEEGASVKVLPYSVATLMAANDRYFGQEGKGACDHCKAGEKETAGGLKNCARCKVISYCGKNCQNEAWSSGHKEDCKVLTQIHAFASKDWELFQGWFEPHVMRPPPSGPGMHILSSLPVFD</sequence>
<evidence type="ECO:0000256" key="4">
    <source>
        <dbReference type="PROSITE-ProRule" id="PRU00134"/>
    </source>
</evidence>
<protein>
    <recommendedName>
        <fullName evidence="5">MYND-type domain-containing protein</fullName>
    </recommendedName>
</protein>
<dbReference type="STRING" id="436010.A0A166JJX4"/>
<proteinExistence type="predicted"/>
<keyword evidence="7" id="KW-1185">Reference proteome</keyword>
<accession>A0A166JJX4</accession>
<dbReference type="GO" id="GO:0008270">
    <property type="term" value="F:zinc ion binding"/>
    <property type="evidence" value="ECO:0007669"/>
    <property type="project" value="UniProtKB-KW"/>
</dbReference>
<keyword evidence="1" id="KW-0479">Metal-binding</keyword>
<dbReference type="AlphaFoldDB" id="A0A166JJX4"/>
<dbReference type="OrthoDB" id="265717at2759"/>
<dbReference type="Pfam" id="PF01753">
    <property type="entry name" value="zf-MYND"/>
    <property type="match status" value="1"/>
</dbReference>
<dbReference type="EMBL" id="KV417551">
    <property type="protein sequence ID" value="KZP20941.1"/>
    <property type="molecule type" value="Genomic_DNA"/>
</dbReference>
<organism evidence="6 7">
    <name type="scientific">Athelia psychrophila</name>
    <dbReference type="NCBI Taxonomy" id="1759441"/>
    <lineage>
        <taxon>Eukaryota</taxon>
        <taxon>Fungi</taxon>
        <taxon>Dikarya</taxon>
        <taxon>Basidiomycota</taxon>
        <taxon>Agaricomycotina</taxon>
        <taxon>Agaricomycetes</taxon>
        <taxon>Agaricomycetidae</taxon>
        <taxon>Atheliales</taxon>
        <taxon>Atheliaceae</taxon>
        <taxon>Athelia</taxon>
    </lineage>
</organism>
<dbReference type="Proteomes" id="UP000076532">
    <property type="component" value="Unassembled WGS sequence"/>
</dbReference>
<dbReference type="InterPro" id="IPR002893">
    <property type="entry name" value="Znf_MYND"/>
</dbReference>
<evidence type="ECO:0000256" key="1">
    <source>
        <dbReference type="ARBA" id="ARBA00022723"/>
    </source>
</evidence>
<evidence type="ECO:0000313" key="7">
    <source>
        <dbReference type="Proteomes" id="UP000076532"/>
    </source>
</evidence>
<feature type="domain" description="MYND-type" evidence="5">
    <location>
        <begin position="148"/>
        <end position="191"/>
    </location>
</feature>
<dbReference type="PROSITE" id="PS01360">
    <property type="entry name" value="ZF_MYND_1"/>
    <property type="match status" value="1"/>
</dbReference>
<keyword evidence="3" id="KW-0862">Zinc</keyword>
<name>A0A166JJX4_9AGAM</name>
<evidence type="ECO:0000313" key="6">
    <source>
        <dbReference type="EMBL" id="KZP20941.1"/>
    </source>
</evidence>
<evidence type="ECO:0000259" key="5">
    <source>
        <dbReference type="PROSITE" id="PS50865"/>
    </source>
</evidence>
<gene>
    <name evidence="6" type="ORF">FIBSPDRAFT_826305</name>
</gene>
<keyword evidence="2 4" id="KW-0863">Zinc-finger</keyword>
<reference evidence="6 7" key="1">
    <citation type="journal article" date="2016" name="Mol. Biol. Evol.">
        <title>Comparative Genomics of Early-Diverging Mushroom-Forming Fungi Provides Insights into the Origins of Lignocellulose Decay Capabilities.</title>
        <authorList>
            <person name="Nagy L.G."/>
            <person name="Riley R."/>
            <person name="Tritt A."/>
            <person name="Adam C."/>
            <person name="Daum C."/>
            <person name="Floudas D."/>
            <person name="Sun H."/>
            <person name="Yadav J.S."/>
            <person name="Pangilinan J."/>
            <person name="Larsson K.H."/>
            <person name="Matsuura K."/>
            <person name="Barry K."/>
            <person name="Labutti K."/>
            <person name="Kuo R."/>
            <person name="Ohm R.A."/>
            <person name="Bhattacharya S.S."/>
            <person name="Shirouzu T."/>
            <person name="Yoshinaga Y."/>
            <person name="Martin F.M."/>
            <person name="Grigoriev I.V."/>
            <person name="Hibbett D.S."/>
        </authorList>
    </citation>
    <scope>NUCLEOTIDE SEQUENCE [LARGE SCALE GENOMIC DNA]</scope>
    <source>
        <strain evidence="6 7">CBS 109695</strain>
    </source>
</reference>